<dbReference type="AlphaFoldDB" id="A0A1M6T1Z4"/>
<proteinExistence type="predicted"/>
<keyword evidence="2" id="KW-0472">Membrane</keyword>
<evidence type="ECO:0000259" key="3">
    <source>
        <dbReference type="Pfam" id="PF01103"/>
    </source>
</evidence>
<name>A0A1M6T1Z4_REIAG</name>
<gene>
    <name evidence="4" type="ORF">SAMN04488028_105250</name>
</gene>
<keyword evidence="5" id="KW-1185">Reference proteome</keyword>
<evidence type="ECO:0000313" key="5">
    <source>
        <dbReference type="Proteomes" id="UP000184474"/>
    </source>
</evidence>
<dbReference type="Gene3D" id="2.40.160.50">
    <property type="entry name" value="membrane protein fhac: a member of the omp85/tpsb transporter family"/>
    <property type="match status" value="1"/>
</dbReference>
<comment type="subcellular location">
    <subcellularLocation>
        <location evidence="1">Membrane</location>
    </subcellularLocation>
</comment>
<organism evidence="4 5">
    <name type="scientific">Reichenbachiella agariperforans</name>
    <dbReference type="NCBI Taxonomy" id="156994"/>
    <lineage>
        <taxon>Bacteria</taxon>
        <taxon>Pseudomonadati</taxon>
        <taxon>Bacteroidota</taxon>
        <taxon>Cytophagia</taxon>
        <taxon>Cytophagales</taxon>
        <taxon>Reichenbachiellaceae</taxon>
        <taxon>Reichenbachiella</taxon>
    </lineage>
</organism>
<sequence length="392" mass="44276">MLIELTPPRFMFFIKRVVLLSLVLAASFSSYSQRVDKKSALRDSLDHKLDASDFLMTANGFIPLPQFITEPSLGSFGLAFSPIFIHPNKYQEKGRYVPPNITVAFVAYTANQSWMLGAMRIASLPKYGLKYRIGAGYGSVNMDFYRNVGGLGDKKFSFNFRSIPIFGSLTKEIGKTNIYAGIEYFYMDTDLSPEFGFTSLPDFVSEKSLKSHVSSPGVLVEYDMRDNSFTPNKGTMLSSNFRINAAWTGSDFEFRNLDFKALQYFQTTPSLVSGFRFESQLQYGKAPFYLNPGVNLRGVPMARYQGQSVYLLETEQRYDFTMRWSGVFFTGMAKAIPKETSFSDATLVYNYGTGFRYLIARKFGLRMGVDVAASNDDFGYYIVFGSAWNNRG</sequence>
<dbReference type="EMBL" id="FRAA01000005">
    <property type="protein sequence ID" value="SHK50926.1"/>
    <property type="molecule type" value="Genomic_DNA"/>
</dbReference>
<evidence type="ECO:0000256" key="1">
    <source>
        <dbReference type="ARBA" id="ARBA00004370"/>
    </source>
</evidence>
<feature type="domain" description="Bacterial surface antigen (D15)" evidence="3">
    <location>
        <begin position="211"/>
        <end position="285"/>
    </location>
</feature>
<dbReference type="InterPro" id="IPR000184">
    <property type="entry name" value="Bac_surfAg_D15"/>
</dbReference>
<dbReference type="Proteomes" id="UP000184474">
    <property type="component" value="Unassembled WGS sequence"/>
</dbReference>
<evidence type="ECO:0000313" key="4">
    <source>
        <dbReference type="EMBL" id="SHK50926.1"/>
    </source>
</evidence>
<dbReference type="Pfam" id="PF01103">
    <property type="entry name" value="Omp85"/>
    <property type="match status" value="1"/>
</dbReference>
<protein>
    <submittedName>
        <fullName evidence="4">Surface antigen</fullName>
    </submittedName>
</protein>
<dbReference type="STRING" id="156994.SAMN04488028_105250"/>
<evidence type="ECO:0000256" key="2">
    <source>
        <dbReference type="ARBA" id="ARBA00023136"/>
    </source>
</evidence>
<accession>A0A1M6T1Z4</accession>
<dbReference type="GO" id="GO:0019867">
    <property type="term" value="C:outer membrane"/>
    <property type="evidence" value="ECO:0007669"/>
    <property type="project" value="InterPro"/>
</dbReference>
<reference evidence="5" key="1">
    <citation type="submission" date="2016-11" db="EMBL/GenBank/DDBJ databases">
        <authorList>
            <person name="Varghese N."/>
            <person name="Submissions S."/>
        </authorList>
    </citation>
    <scope>NUCLEOTIDE SEQUENCE [LARGE SCALE GENOMIC DNA]</scope>
    <source>
        <strain evidence="5">DSM 26134</strain>
    </source>
</reference>